<dbReference type="AlphaFoldDB" id="A0A0H2N161"/>
<dbReference type="InterPro" id="IPR002035">
    <property type="entry name" value="VWF_A"/>
</dbReference>
<sequence>MIFMMTAGNINVSRAEGFAVDMELILAVDCSYSVSDAEYQLQMNGLARAIRSSAVNIAIQAGHYKKISIALIQWSGTNNQIVSVPWTAIGSSNSIATLSERIRKLPRHVALGPTSISAVIAKSLHMFSNTPYRSYRKVLDISGDGRNNDGVPAHFLRDVAIKKGITVNGLAIINETPTLHHYFRNAVIGGQGSFVIKANSYEAYEYAIQKKLVREIAPLPIVQNTL</sequence>
<accession>A0A0H2N161</accession>
<dbReference type="Gene3D" id="3.40.50.410">
    <property type="entry name" value="von Willebrand factor, type A domain"/>
    <property type="match status" value="1"/>
</dbReference>
<evidence type="ECO:0000313" key="2">
    <source>
        <dbReference type="EMBL" id="KLN62650.1"/>
    </source>
</evidence>
<dbReference type="InterPro" id="IPR036465">
    <property type="entry name" value="vWFA_dom_sf"/>
</dbReference>
<dbReference type="InterPro" id="IPR010607">
    <property type="entry name" value="DUF1194"/>
</dbReference>
<proteinExistence type="predicted"/>
<reference evidence="2 3" key="1">
    <citation type="submission" date="2015-03" db="EMBL/GenBank/DDBJ databases">
        <title>Genome Sequence of Kiloniella spongiae MEBiC09566, isolated from a marine sponge.</title>
        <authorList>
            <person name="Shao Z."/>
            <person name="Wang L."/>
            <person name="Li X."/>
        </authorList>
    </citation>
    <scope>NUCLEOTIDE SEQUENCE [LARGE SCALE GENOMIC DNA]</scope>
    <source>
        <strain evidence="2 3">MEBiC09566</strain>
    </source>
</reference>
<dbReference type="EMBL" id="LAQL01000002">
    <property type="protein sequence ID" value="KLN62650.1"/>
    <property type="molecule type" value="Genomic_DNA"/>
</dbReference>
<comment type="caution">
    <text evidence="2">The sequence shown here is derived from an EMBL/GenBank/DDBJ whole genome shotgun (WGS) entry which is preliminary data.</text>
</comment>
<evidence type="ECO:0000313" key="3">
    <source>
        <dbReference type="Proteomes" id="UP000035444"/>
    </source>
</evidence>
<keyword evidence="3" id="KW-1185">Reference proteome</keyword>
<dbReference type="SUPFAM" id="SSF53300">
    <property type="entry name" value="vWA-like"/>
    <property type="match status" value="1"/>
</dbReference>
<protein>
    <recommendedName>
        <fullName evidence="1">VWFA domain-containing protein</fullName>
    </recommendedName>
</protein>
<dbReference type="PROSITE" id="PS50234">
    <property type="entry name" value="VWFA"/>
    <property type="match status" value="1"/>
</dbReference>
<gene>
    <name evidence="2" type="ORF">WH96_01960</name>
</gene>
<dbReference type="Proteomes" id="UP000035444">
    <property type="component" value="Unassembled WGS sequence"/>
</dbReference>
<organism evidence="2 3">
    <name type="scientific">Kiloniella spongiae</name>
    <dbReference type="NCBI Taxonomy" id="1489064"/>
    <lineage>
        <taxon>Bacteria</taxon>
        <taxon>Pseudomonadati</taxon>
        <taxon>Pseudomonadota</taxon>
        <taxon>Alphaproteobacteria</taxon>
        <taxon>Rhodospirillales</taxon>
        <taxon>Kiloniellaceae</taxon>
        <taxon>Kiloniella</taxon>
    </lineage>
</organism>
<name>A0A0H2N161_9PROT</name>
<feature type="domain" description="VWFA" evidence="1">
    <location>
        <begin position="23"/>
        <end position="216"/>
    </location>
</feature>
<dbReference type="Pfam" id="PF06707">
    <property type="entry name" value="DUF1194"/>
    <property type="match status" value="1"/>
</dbReference>
<dbReference type="STRING" id="1489064.WH96_01960"/>
<evidence type="ECO:0000259" key="1">
    <source>
        <dbReference type="PROSITE" id="PS50234"/>
    </source>
</evidence>